<sequence>MTAPTPMPQQQPYWPGTAGPDGYVSPIPVREATLGDAVKAEWTKIRSLRSTMWTLGVMLVVVIGVGTLVAVVLAARASGTADRTSSALDLGFIGVLLGMLPVLTLGVLTLSSEYGTGLIRTTLTACPSRTRVLAAKAIVYFALTFVTTLVANTLVALIDQAALGGHTDYRDTAMDWLRATAGVSLYLSLLGLLALGIGGMLRHSAGAISTVLGLVLLPLILAMFLGSFRSLAAKLVEYSVPAQLSGFYPAANGPGGPGAGISLLIAAVLTAASLAGAHALMSRRDA</sequence>
<keyword evidence="1" id="KW-0472">Membrane</keyword>
<dbReference type="Proteomes" id="UP001552594">
    <property type="component" value="Unassembled WGS sequence"/>
</dbReference>
<reference evidence="2 3" key="1">
    <citation type="submission" date="2024-06" db="EMBL/GenBank/DDBJ databases">
        <title>The Natural Products Discovery Center: Release of the First 8490 Sequenced Strains for Exploring Actinobacteria Biosynthetic Diversity.</title>
        <authorList>
            <person name="Kalkreuter E."/>
            <person name="Kautsar S.A."/>
            <person name="Yang D."/>
            <person name="Bader C.D."/>
            <person name="Teijaro C.N."/>
            <person name="Fluegel L."/>
            <person name="Davis C.M."/>
            <person name="Simpson J.R."/>
            <person name="Lauterbach L."/>
            <person name="Steele A.D."/>
            <person name="Gui C."/>
            <person name="Meng S."/>
            <person name="Li G."/>
            <person name="Viehrig K."/>
            <person name="Ye F."/>
            <person name="Su P."/>
            <person name="Kiefer A.F."/>
            <person name="Nichols A."/>
            <person name="Cepeda A.J."/>
            <person name="Yan W."/>
            <person name="Fan B."/>
            <person name="Jiang Y."/>
            <person name="Adhikari A."/>
            <person name="Zheng C.-J."/>
            <person name="Schuster L."/>
            <person name="Cowan T.M."/>
            <person name="Smanski M.J."/>
            <person name="Chevrette M.G."/>
            <person name="De Carvalho L.P.S."/>
            <person name="Shen B."/>
        </authorList>
    </citation>
    <scope>NUCLEOTIDE SEQUENCE [LARGE SCALE GENOMIC DNA]</scope>
    <source>
        <strain evidence="2 3">NPDC052347</strain>
    </source>
</reference>
<feature type="transmembrane region" description="Helical" evidence="1">
    <location>
        <begin position="137"/>
        <end position="158"/>
    </location>
</feature>
<keyword evidence="1" id="KW-0812">Transmembrane</keyword>
<accession>A0ABV3JTE7</accession>
<feature type="transmembrane region" description="Helical" evidence="1">
    <location>
        <begin position="259"/>
        <end position="281"/>
    </location>
</feature>
<gene>
    <name evidence="2" type="ORF">AB0L16_06630</name>
</gene>
<evidence type="ECO:0000256" key="1">
    <source>
        <dbReference type="SAM" id="Phobius"/>
    </source>
</evidence>
<evidence type="ECO:0000313" key="2">
    <source>
        <dbReference type="EMBL" id="MEV5506141.1"/>
    </source>
</evidence>
<keyword evidence="1" id="KW-1133">Transmembrane helix</keyword>
<protein>
    <submittedName>
        <fullName evidence="2">ABC transporter permease</fullName>
    </submittedName>
</protein>
<evidence type="ECO:0000313" key="3">
    <source>
        <dbReference type="Proteomes" id="UP001552594"/>
    </source>
</evidence>
<dbReference type="RefSeq" id="WP_109283299.1">
    <property type="nucleotide sequence ID" value="NZ_JBFAUK010000003.1"/>
</dbReference>
<proteinExistence type="predicted"/>
<feature type="transmembrane region" description="Helical" evidence="1">
    <location>
        <begin position="178"/>
        <end position="198"/>
    </location>
</feature>
<dbReference type="EMBL" id="JBFAUK010000003">
    <property type="protein sequence ID" value="MEV5506141.1"/>
    <property type="molecule type" value="Genomic_DNA"/>
</dbReference>
<feature type="transmembrane region" description="Helical" evidence="1">
    <location>
        <begin position="87"/>
        <end position="110"/>
    </location>
</feature>
<keyword evidence="3" id="KW-1185">Reference proteome</keyword>
<dbReference type="PANTHER" id="PTHR37305:SF1">
    <property type="entry name" value="MEMBRANE PROTEIN"/>
    <property type="match status" value="1"/>
</dbReference>
<feature type="transmembrane region" description="Helical" evidence="1">
    <location>
        <begin position="205"/>
        <end position="225"/>
    </location>
</feature>
<name>A0ABV3JTE7_STRON</name>
<comment type="caution">
    <text evidence="2">The sequence shown here is derived from an EMBL/GenBank/DDBJ whole genome shotgun (WGS) entry which is preliminary data.</text>
</comment>
<dbReference type="PANTHER" id="PTHR37305">
    <property type="entry name" value="INTEGRAL MEMBRANE PROTEIN-RELATED"/>
    <property type="match status" value="1"/>
</dbReference>
<organism evidence="2 3">
    <name type="scientific">Streptomyces orinoci</name>
    <name type="common">Streptoverticillium orinoci</name>
    <dbReference type="NCBI Taxonomy" id="67339"/>
    <lineage>
        <taxon>Bacteria</taxon>
        <taxon>Bacillati</taxon>
        <taxon>Actinomycetota</taxon>
        <taxon>Actinomycetes</taxon>
        <taxon>Kitasatosporales</taxon>
        <taxon>Streptomycetaceae</taxon>
        <taxon>Streptomyces</taxon>
    </lineage>
</organism>
<feature type="transmembrane region" description="Helical" evidence="1">
    <location>
        <begin position="52"/>
        <end position="75"/>
    </location>
</feature>